<feature type="compositionally biased region" description="Polar residues" evidence="10">
    <location>
        <begin position="64"/>
        <end position="86"/>
    </location>
</feature>
<evidence type="ECO:0000313" key="13">
    <source>
        <dbReference type="EMBL" id="KAL3233874.1"/>
    </source>
</evidence>
<keyword evidence="5 9" id="KW-0010">Activator</keyword>
<comment type="caution">
    <text evidence="13">The sequence shown here is derived from an EMBL/GenBank/DDBJ whole genome shotgun (WGS) entry which is preliminary data.</text>
</comment>
<comment type="similarity">
    <text evidence="2 9">Belongs to the Mediator complex subunit 16 family.</text>
</comment>
<evidence type="ECO:0000256" key="8">
    <source>
        <dbReference type="ARBA" id="ARBA00032015"/>
    </source>
</evidence>
<dbReference type="PANTHER" id="PTHR13224">
    <property type="entry name" value="THYROID HORMONE RECEPTOR-ASSOCIATED PROTEIN-RELATED"/>
    <property type="match status" value="1"/>
</dbReference>
<comment type="subunit">
    <text evidence="9">Component of the Mediator complex.</text>
</comment>
<dbReference type="InterPro" id="IPR048339">
    <property type="entry name" value="Mediator_Med16_C"/>
</dbReference>
<evidence type="ECO:0000256" key="3">
    <source>
        <dbReference type="ARBA" id="ARBA00019614"/>
    </source>
</evidence>
<evidence type="ECO:0000313" key="14">
    <source>
        <dbReference type="Proteomes" id="UP001623330"/>
    </source>
</evidence>
<keyword evidence="6 9" id="KW-0804">Transcription</keyword>
<evidence type="ECO:0000256" key="4">
    <source>
        <dbReference type="ARBA" id="ARBA00023015"/>
    </source>
</evidence>
<organism evidence="13 14">
    <name type="scientific">Nakaseomyces bracarensis</name>
    <dbReference type="NCBI Taxonomy" id="273131"/>
    <lineage>
        <taxon>Eukaryota</taxon>
        <taxon>Fungi</taxon>
        <taxon>Dikarya</taxon>
        <taxon>Ascomycota</taxon>
        <taxon>Saccharomycotina</taxon>
        <taxon>Saccharomycetes</taxon>
        <taxon>Saccharomycetales</taxon>
        <taxon>Saccharomycetaceae</taxon>
        <taxon>Nakaseomyces</taxon>
    </lineage>
</organism>
<dbReference type="Pfam" id="PF11635">
    <property type="entry name" value="Med16_N"/>
    <property type="match status" value="1"/>
</dbReference>
<evidence type="ECO:0000256" key="5">
    <source>
        <dbReference type="ARBA" id="ARBA00023159"/>
    </source>
</evidence>
<protein>
    <recommendedName>
        <fullName evidence="3 9">Mediator of RNA polymerase II transcription subunit 16</fullName>
    </recommendedName>
    <alternativeName>
        <fullName evidence="8 9">Mediator complex subunit 16</fullName>
    </alternativeName>
</protein>
<dbReference type="EMBL" id="JBEVYD010000004">
    <property type="protein sequence ID" value="KAL3233874.1"/>
    <property type="molecule type" value="Genomic_DNA"/>
</dbReference>
<comment type="function">
    <text evidence="9">Component of the Mediator complex, a coactivator involved in the regulated transcription of nearly all RNA polymerase II-dependent genes. Mediator functions as a bridge to convey information from gene-specific regulatory proteins to the basal RNA polymerase II transcription machinery. Mediator is recruited to promoters by direct interactions with regulatory proteins and serves as a scaffold for the assembly of a functional preinitiation complex with RNA polymerase II and the general transcription factors.</text>
</comment>
<evidence type="ECO:0000256" key="6">
    <source>
        <dbReference type="ARBA" id="ARBA00023163"/>
    </source>
</evidence>
<evidence type="ECO:0000256" key="2">
    <source>
        <dbReference type="ARBA" id="ARBA00006543"/>
    </source>
</evidence>
<dbReference type="Proteomes" id="UP001623330">
    <property type="component" value="Unassembled WGS sequence"/>
</dbReference>
<dbReference type="InterPro" id="IPR021665">
    <property type="entry name" value="Mediator_Med16_N"/>
</dbReference>
<feature type="domain" description="Mediator complex subunit Med16 N-terminal" evidence="11">
    <location>
        <begin position="170"/>
        <end position="491"/>
    </location>
</feature>
<evidence type="ECO:0000259" key="11">
    <source>
        <dbReference type="Pfam" id="PF11635"/>
    </source>
</evidence>
<gene>
    <name evidence="9" type="primary">MED16</name>
    <name evidence="13" type="ORF">RNJ44_03914</name>
</gene>
<dbReference type="InterPro" id="IPR048338">
    <property type="entry name" value="Mediator_Med16"/>
</dbReference>
<name>A0ABR4NYI6_9SACH</name>
<reference evidence="13 14" key="1">
    <citation type="submission" date="2024-05" db="EMBL/GenBank/DDBJ databases">
        <title>Long read based assembly of the Candida bracarensis genome reveals expanded adhesin content.</title>
        <authorList>
            <person name="Marcet-Houben M."/>
            <person name="Ksiezopolska E."/>
            <person name="Gabaldon T."/>
        </authorList>
    </citation>
    <scope>NUCLEOTIDE SEQUENCE [LARGE SCALE GENOMIC DNA]</scope>
    <source>
        <strain evidence="13 14">CBM6</strain>
    </source>
</reference>
<sequence length="969" mass="110011">MNKLSSQRISWSKTGIIAYGDSYSNEGNLCITFLETINGVNCRFHPPKRYTIHPQIHETLPKSDGSTSNHNVNGSNGHTSGGTPASSSKHSHQFFYDISSVHWNNWFSLPGDMLAVCDELGNMTMLIAGQSPDGPTTLDKLTMLFQDNIYKIHNHVMQLQTTNASNTRLERKQTKKEYNTTILDFHWLSSSKPVIISQFSAFDSSINMYRNKAQQLTPHGIYHPPFMKYACLAVRRNGQVDFWYQFSNSKDHKKITLQLFNPHNERSRGFDFLQYAKITPVNNDNCLLITTYSRLTKKLSFYKLFVNWNISAAKPVVLNDPALKFKHILDATLDQTDGEGRILEFSCVHVLAKVVVDKDTAPEVLVVYDVLGTNESIVKQYKLGQVRLPLDYLGILKPELNTSNENHNQALRSNRSNLRFLGSLHLKHKVMNVTSEILDGFISFYYTNGDIDVYNQNDWKLETERLVNQGPQGKFSNIITSILSAGFKYKKVETIGAVEWIRVSPTMAGIIYKNKKDDQPKFYPMYLDDVADKSKDEINATSMAFGYVTSAHRQLSGEDIALACKQHILKIAKLDEKRAKNFITTLMFNLYNFFNFSPGAPKELMDKIISSRPLQKVMLLQLELGSIFSDENTCEMARVILYLKNVSFAFNGVARNLQFAIEQMTNSTNTASSSTQLSGDKFFQTAFSKQDLVHSLIPVTKWFVKFITYLIQQILILTNDPENSENRLVLGIFGAKIPRTLILTILSEIQKVIAIITKFPETNYPILNESSTFLKMVLAESPVNFEKFGTFLNDVNLKLSTFSEQQPSVMREPTLLVRSEVPEELSKITEFLLQYSSNTVISHGDAAAIYFADTSGLRISCDEFFQPGVHKLLQPIERGIVISNDQMPPALQDSDSFTKLTYDGITYDRFTPEELEDKKLKRCNRCGCVTKAGYPIARNKTIVPTSISTRRWPTMYTRMCICSGMLYEL</sequence>
<dbReference type="Pfam" id="PF20719">
    <property type="entry name" value="Med16_C"/>
    <property type="match status" value="1"/>
</dbReference>
<evidence type="ECO:0000256" key="10">
    <source>
        <dbReference type="SAM" id="MobiDB-lite"/>
    </source>
</evidence>
<evidence type="ECO:0000259" key="12">
    <source>
        <dbReference type="Pfam" id="PF20719"/>
    </source>
</evidence>
<evidence type="ECO:0000256" key="7">
    <source>
        <dbReference type="ARBA" id="ARBA00023242"/>
    </source>
</evidence>
<comment type="subcellular location">
    <subcellularLocation>
        <location evidence="1 9">Nucleus</location>
    </subcellularLocation>
</comment>
<feature type="domain" description="Mediator complex subunit 16 C-terminal" evidence="12">
    <location>
        <begin position="835"/>
        <end position="968"/>
    </location>
</feature>
<evidence type="ECO:0000256" key="1">
    <source>
        <dbReference type="ARBA" id="ARBA00004123"/>
    </source>
</evidence>
<accession>A0ABR4NYI6</accession>
<evidence type="ECO:0000256" key="9">
    <source>
        <dbReference type="RuleBase" id="RU364149"/>
    </source>
</evidence>
<keyword evidence="4 9" id="KW-0805">Transcription regulation</keyword>
<keyword evidence="7 9" id="KW-0539">Nucleus</keyword>
<dbReference type="PANTHER" id="PTHR13224:SF6">
    <property type="entry name" value="MEDIATOR OF RNA POLYMERASE II TRANSCRIPTION SUBUNIT 16"/>
    <property type="match status" value="1"/>
</dbReference>
<proteinExistence type="inferred from homology"/>
<feature type="region of interest" description="Disordered" evidence="10">
    <location>
        <begin position="58"/>
        <end position="86"/>
    </location>
</feature>
<keyword evidence="14" id="KW-1185">Reference proteome</keyword>